<dbReference type="Proteomes" id="UP001165121">
    <property type="component" value="Unassembled WGS sequence"/>
</dbReference>
<organism evidence="1 2">
    <name type="scientific">Phytophthora fragariaefolia</name>
    <dbReference type="NCBI Taxonomy" id="1490495"/>
    <lineage>
        <taxon>Eukaryota</taxon>
        <taxon>Sar</taxon>
        <taxon>Stramenopiles</taxon>
        <taxon>Oomycota</taxon>
        <taxon>Peronosporomycetes</taxon>
        <taxon>Peronosporales</taxon>
        <taxon>Peronosporaceae</taxon>
        <taxon>Phytophthora</taxon>
    </lineage>
</organism>
<dbReference type="EMBL" id="BSXT01000940">
    <property type="protein sequence ID" value="GMF36372.1"/>
    <property type="molecule type" value="Genomic_DNA"/>
</dbReference>
<keyword evidence="2" id="KW-1185">Reference proteome</keyword>
<evidence type="ECO:0000313" key="1">
    <source>
        <dbReference type="EMBL" id="GMF36372.1"/>
    </source>
</evidence>
<gene>
    <name evidence="1" type="ORF">Pfra01_000988300</name>
</gene>
<protein>
    <submittedName>
        <fullName evidence="1">Unnamed protein product</fullName>
    </submittedName>
</protein>
<comment type="caution">
    <text evidence="1">The sequence shown here is derived from an EMBL/GenBank/DDBJ whole genome shotgun (WGS) entry which is preliminary data.</text>
</comment>
<dbReference type="OrthoDB" id="101786at2759"/>
<reference evidence="1" key="1">
    <citation type="submission" date="2023-04" db="EMBL/GenBank/DDBJ databases">
        <title>Phytophthora fragariaefolia NBRC 109709.</title>
        <authorList>
            <person name="Ichikawa N."/>
            <person name="Sato H."/>
            <person name="Tonouchi N."/>
        </authorList>
    </citation>
    <scope>NUCLEOTIDE SEQUENCE</scope>
    <source>
        <strain evidence="1">NBRC 109709</strain>
    </source>
</reference>
<name>A0A9W7CQH2_9STRA</name>
<evidence type="ECO:0000313" key="2">
    <source>
        <dbReference type="Proteomes" id="UP001165121"/>
    </source>
</evidence>
<sequence>MRSHRGTSVNFDVGDYGLWSRMDQKLPNHKLLGQWLGPFKVVEALPHSFKIEHLVTGRIYDVHASRLKFYADAALNTTEELLELVSSQGMLLGVENFCNHRFNEERGWWKLLDS</sequence>
<accession>A0A9W7CQH2</accession>
<proteinExistence type="predicted"/>
<dbReference type="AlphaFoldDB" id="A0A9W7CQH2"/>